<name>A0A521BUG5_9RHOB</name>
<accession>A0A521BUG5</accession>
<dbReference type="InterPro" id="IPR007709">
    <property type="entry name" value="N-FG_amidohydro"/>
</dbReference>
<dbReference type="Proteomes" id="UP000319555">
    <property type="component" value="Unassembled WGS sequence"/>
</dbReference>
<dbReference type="Gene3D" id="3.40.630.40">
    <property type="entry name" value="Zn-dependent exopeptidases"/>
    <property type="match status" value="1"/>
</dbReference>
<organism evidence="1 2">
    <name type="scientific">Ruegeria faecimaris</name>
    <dbReference type="NCBI Taxonomy" id="686389"/>
    <lineage>
        <taxon>Bacteria</taxon>
        <taxon>Pseudomonadati</taxon>
        <taxon>Pseudomonadota</taxon>
        <taxon>Alphaproteobacteria</taxon>
        <taxon>Rhodobacterales</taxon>
        <taxon>Roseobacteraceae</taxon>
        <taxon>Ruegeria</taxon>
    </lineage>
</organism>
<reference evidence="1 2" key="1">
    <citation type="submission" date="2017-05" db="EMBL/GenBank/DDBJ databases">
        <authorList>
            <person name="Varghese N."/>
            <person name="Submissions S."/>
        </authorList>
    </citation>
    <scope>NUCLEOTIDE SEQUENCE [LARGE SCALE GENOMIC DNA]</scope>
    <source>
        <strain evidence="1 2">DSM 28009</strain>
    </source>
</reference>
<dbReference type="SUPFAM" id="SSF53187">
    <property type="entry name" value="Zn-dependent exopeptidases"/>
    <property type="match status" value="1"/>
</dbReference>
<dbReference type="AlphaFoldDB" id="A0A521BUG5"/>
<keyword evidence="1" id="KW-0378">Hydrolase</keyword>
<dbReference type="RefSeq" id="WP_185956628.1">
    <property type="nucleotide sequence ID" value="NZ_CANMQC010000001.1"/>
</dbReference>
<keyword evidence="2" id="KW-1185">Reference proteome</keyword>
<dbReference type="Pfam" id="PF05013">
    <property type="entry name" value="FGase"/>
    <property type="match status" value="1"/>
</dbReference>
<protein>
    <submittedName>
        <fullName evidence="1">Predicted N-formylglutamate amidohydrolase</fullName>
    </submittedName>
</protein>
<evidence type="ECO:0000313" key="2">
    <source>
        <dbReference type="Proteomes" id="UP000319555"/>
    </source>
</evidence>
<dbReference type="EMBL" id="FXTE01000001">
    <property type="protein sequence ID" value="SMO50809.1"/>
    <property type="molecule type" value="Genomic_DNA"/>
</dbReference>
<proteinExistence type="predicted"/>
<evidence type="ECO:0000313" key="1">
    <source>
        <dbReference type="EMBL" id="SMO50809.1"/>
    </source>
</evidence>
<sequence>MNLCTHTLLGPNDPAPIDVVNADSTSEIVLLCEHAGNAVPEMLGDLGVSRDVIESHRGWDIGAQDVARQLAEQLNAPLVVQNYSRLVFDCNRPPDSPLAVPAISDQVEVPGNSAITELSRAMRVDEIFRPMDAELNRLFANRPRRAAFSIHSFTPHLDGKDRPWQAGFLSRGTGGAAKALMAHIAQRRPDMAFALNKPYQIETEGDWFIPAHAEPRELVHCLIEIRNDQIREQSQVGLWADLLADAILTAVGDIPS</sequence>
<dbReference type="InterPro" id="IPR011227">
    <property type="entry name" value="UCP029730"/>
</dbReference>
<dbReference type="PIRSF" id="PIRSF029730">
    <property type="entry name" value="UCP029730"/>
    <property type="match status" value="1"/>
</dbReference>
<gene>
    <name evidence="1" type="ORF">SAMN06265380_1011230</name>
</gene>
<dbReference type="GO" id="GO:0016787">
    <property type="term" value="F:hydrolase activity"/>
    <property type="evidence" value="ECO:0007669"/>
    <property type="project" value="UniProtKB-KW"/>
</dbReference>